<name>A0A365Y171_9BACT</name>
<protein>
    <submittedName>
        <fullName evidence="1">Uncharacterized protein</fullName>
    </submittedName>
</protein>
<reference evidence="1 2" key="1">
    <citation type="submission" date="2018-05" db="EMBL/GenBank/DDBJ databases">
        <title>Chitinophaga sp. K3CV102501T nov., isolated from isolated from a monsoon evergreen broad-leaved forest soil.</title>
        <authorList>
            <person name="Lv Y."/>
        </authorList>
    </citation>
    <scope>NUCLEOTIDE SEQUENCE [LARGE SCALE GENOMIC DNA]</scope>
    <source>
        <strain evidence="1 2">GDMCC 1.1325</strain>
    </source>
</reference>
<dbReference type="OrthoDB" id="660074at2"/>
<organism evidence="1 2">
    <name type="scientific">Chitinophaga flava</name>
    <dbReference type="NCBI Taxonomy" id="2259036"/>
    <lineage>
        <taxon>Bacteria</taxon>
        <taxon>Pseudomonadati</taxon>
        <taxon>Bacteroidota</taxon>
        <taxon>Chitinophagia</taxon>
        <taxon>Chitinophagales</taxon>
        <taxon>Chitinophagaceae</taxon>
        <taxon>Chitinophaga</taxon>
    </lineage>
</organism>
<evidence type="ECO:0000313" key="1">
    <source>
        <dbReference type="EMBL" id="RBL92366.1"/>
    </source>
</evidence>
<dbReference type="Proteomes" id="UP000253410">
    <property type="component" value="Unassembled WGS sequence"/>
</dbReference>
<dbReference type="AlphaFoldDB" id="A0A365Y171"/>
<dbReference type="RefSeq" id="WP_113614965.1">
    <property type="nucleotide sequence ID" value="NZ_QFFJ01000001.1"/>
</dbReference>
<accession>A0A365Y171</accession>
<comment type="caution">
    <text evidence="1">The sequence shown here is derived from an EMBL/GenBank/DDBJ whole genome shotgun (WGS) entry which is preliminary data.</text>
</comment>
<sequence>MKMIALRYLPILGMGILFSVSSAAQQLKLGLQPTQIRKDALLELNSDSQGLLLNRVPKSAITAGGALFNAADGMFVYVTDAGEKCLYIKAAGAWKKVADFSGITTDNIPEGTTNLYFTNARARAAFSAGTGINIDAAGAISNTGVLTFAGRKPDAAGNIAPLAADYASFYLPWASTVTLQAGIGMKSTTTATQNLNTNPTFTIDADKDAAIWNANKLASVPVSATAPAANQVLTFNGTQWEPKAPASGGTGFIINGTSPQTADFNISGYADVGTAVRVGGNITAGGGLTAATGSFSSTVSVANGLSLTNLTTGSVPFIGASGLVTQFNGQFFWDNAKTALGLGTNAPKNKLEITSQAAGLNETGFTSGLRLSNLASVAPGAANAKMLSINTNGDVIVTQNPISTRKIKLVAGSGVIDFGATGEQDLSADRTWLIKVDSSKNIWNANKIQNNAVATTAPNDGDVLKWNTTTQMYTPAPDITGGASYETLKTTDITKADAPDARYRMKIWQGPDPAVTGSGAGPVTNGPSGTTAWAWSALAFKSGNYTTQLYFDKNTLALREWQGGQAPLTANTGNPWYKVVTTLGDNSIPVGAIPFGYRTSDASTEISQDANNLFWDNTNKELGIGTNNPAANLDVNGTFKMGQNATPLSGMYKFQVTYVPGSNTIAAQKQYIATLTVPAGTPALNTDGSVIVTPTADFPAPGSSVLLIGWARVGSNNSIRICLVNAGSATYNSTTNIKFNVTVIQ</sequence>
<keyword evidence="2" id="KW-1185">Reference proteome</keyword>
<dbReference type="EMBL" id="QFFJ01000001">
    <property type="protein sequence ID" value="RBL92366.1"/>
    <property type="molecule type" value="Genomic_DNA"/>
</dbReference>
<gene>
    <name evidence="1" type="ORF">DF182_07195</name>
</gene>
<evidence type="ECO:0000313" key="2">
    <source>
        <dbReference type="Proteomes" id="UP000253410"/>
    </source>
</evidence>
<proteinExistence type="predicted"/>